<evidence type="ECO:0000313" key="2">
    <source>
        <dbReference type="Proteomes" id="UP000249061"/>
    </source>
</evidence>
<reference evidence="1 2" key="1">
    <citation type="submission" date="2017-08" db="EMBL/GenBank/DDBJ databases">
        <title>Infants hospitalized years apart are colonized by the same room-sourced microbial strains.</title>
        <authorList>
            <person name="Brooks B."/>
            <person name="Olm M.R."/>
            <person name="Firek B.A."/>
            <person name="Baker R."/>
            <person name="Thomas B.C."/>
            <person name="Morowitz M.J."/>
            <person name="Banfield J.F."/>
        </authorList>
    </citation>
    <scope>NUCLEOTIDE SEQUENCE [LARGE SCALE GENOMIC DNA]</scope>
    <source>
        <strain evidence="1">S2_003_000_R2_14</strain>
    </source>
</reference>
<dbReference type="InterPro" id="IPR036866">
    <property type="entry name" value="RibonucZ/Hydroxyglut_hydro"/>
</dbReference>
<dbReference type="AlphaFoldDB" id="A0A2W5TD62"/>
<dbReference type="Gene3D" id="3.60.15.10">
    <property type="entry name" value="Ribonuclease Z/Hydroxyacylglutathione hydrolase-like"/>
    <property type="match status" value="1"/>
</dbReference>
<gene>
    <name evidence="1" type="ORF">DI536_22345</name>
</gene>
<protein>
    <submittedName>
        <fullName evidence="1">Uncharacterized protein</fullName>
    </submittedName>
</protein>
<sequence length="155" mass="16779">MKKLGFTQVTALADGMRVEPWPGFSMEAVAPAMPYAHNALGLIFEHGGARAYLEPHVIHLERARQRVGQVDLVIAPVRVVGVPFAMSAERALEAAKVLKAPRWAPTGVDAHLAHGLFSATLIFYRGLVNDFRELVTKAGLTMEIVEPGAGDVIEL</sequence>
<name>A0A2W5TD62_9BACT</name>
<dbReference type="EMBL" id="QFQP01000021">
    <property type="protein sequence ID" value="PZR09325.1"/>
    <property type="molecule type" value="Genomic_DNA"/>
</dbReference>
<comment type="caution">
    <text evidence="1">The sequence shown here is derived from an EMBL/GenBank/DDBJ whole genome shotgun (WGS) entry which is preliminary data.</text>
</comment>
<dbReference type="Proteomes" id="UP000249061">
    <property type="component" value="Unassembled WGS sequence"/>
</dbReference>
<accession>A0A2W5TD62</accession>
<organism evidence="1 2">
    <name type="scientific">Archangium gephyra</name>
    <dbReference type="NCBI Taxonomy" id="48"/>
    <lineage>
        <taxon>Bacteria</taxon>
        <taxon>Pseudomonadati</taxon>
        <taxon>Myxococcota</taxon>
        <taxon>Myxococcia</taxon>
        <taxon>Myxococcales</taxon>
        <taxon>Cystobacterineae</taxon>
        <taxon>Archangiaceae</taxon>
        <taxon>Archangium</taxon>
    </lineage>
</organism>
<proteinExistence type="predicted"/>
<evidence type="ECO:0000313" key="1">
    <source>
        <dbReference type="EMBL" id="PZR09325.1"/>
    </source>
</evidence>